<dbReference type="EMBL" id="JABANP010000497">
    <property type="protein sequence ID" value="KAF4681663.1"/>
    <property type="molecule type" value="Genomic_DNA"/>
</dbReference>
<sequence length="446" mass="49104">MIMSKLLTAIDDDPSIIKPLKDYVKLKQRDDSDFKPLLDPSCNSKADARTLRKYSVVADASGDPLKAYVVNSVTRGLAVPRELRREVCLSNLISTLVLSLSICELNGVVLYVVLNAILVRSLTFLGSQLLKATQPWELLGIDLLGPYKQEGCRSPYHDSLMCLLVVDVVTGYVAHAIIPHYAPTHLLLAGLESIFQAHGYPLGLLSDADARFTNLGAVIWSRALGIRWARSVGHASRLNGWHESRHRLVNFMLRCLIQQNGNAASWTALMPRVCFIVNNIVRSSLSSSTYSSDLHYVHGRCLPPSMAPGRTLSKEAADSLDHHIPLRMPDRADADELLRDVASRVSSDCKWIQVSAENEDAILRARSTFGDASLARSDFSTLSVGDHVLRYNHGRNKLGQKWLTGTVYVVRAIKGCVAVISPINSPSLLYEYIGNLKMITSAAGEC</sequence>
<accession>A0A7J6NCR0</accession>
<evidence type="ECO:0000313" key="2">
    <source>
        <dbReference type="EMBL" id="KAF4681663.1"/>
    </source>
</evidence>
<dbReference type="SUPFAM" id="SSF53098">
    <property type="entry name" value="Ribonuclease H-like"/>
    <property type="match status" value="1"/>
</dbReference>
<dbReference type="InterPro" id="IPR036397">
    <property type="entry name" value="RNaseH_sf"/>
</dbReference>
<dbReference type="InterPro" id="IPR050951">
    <property type="entry name" value="Retrovirus_Pol_polyprotein"/>
</dbReference>
<reference evidence="2 3" key="1">
    <citation type="submission" date="2020-04" db="EMBL/GenBank/DDBJ databases">
        <title>Perkinsus olseni comparative genomics.</title>
        <authorList>
            <person name="Bogema D.R."/>
        </authorList>
    </citation>
    <scope>NUCLEOTIDE SEQUENCE [LARGE SCALE GENOMIC DNA]</scope>
    <source>
        <strain evidence="2">00978-12</strain>
    </source>
</reference>
<dbReference type="InterPro" id="IPR001584">
    <property type="entry name" value="Integrase_cat-core"/>
</dbReference>
<comment type="caution">
    <text evidence="2">The sequence shown here is derived from an EMBL/GenBank/DDBJ whole genome shotgun (WGS) entry which is preliminary data.</text>
</comment>
<dbReference type="InterPro" id="IPR012337">
    <property type="entry name" value="RNaseH-like_sf"/>
</dbReference>
<protein>
    <recommendedName>
        <fullName evidence="1">Integrase catalytic domain-containing protein</fullName>
    </recommendedName>
</protein>
<feature type="domain" description="Integrase catalytic" evidence="1">
    <location>
        <begin position="131"/>
        <end position="298"/>
    </location>
</feature>
<dbReference type="Gene3D" id="3.30.420.10">
    <property type="entry name" value="Ribonuclease H-like superfamily/Ribonuclease H"/>
    <property type="match status" value="1"/>
</dbReference>
<evidence type="ECO:0000259" key="1">
    <source>
        <dbReference type="PROSITE" id="PS50994"/>
    </source>
</evidence>
<dbReference type="PROSITE" id="PS50994">
    <property type="entry name" value="INTEGRASE"/>
    <property type="match status" value="1"/>
</dbReference>
<dbReference type="PANTHER" id="PTHR37984:SF5">
    <property type="entry name" value="PROTEIN NYNRIN-LIKE"/>
    <property type="match status" value="1"/>
</dbReference>
<dbReference type="GO" id="GO:0003676">
    <property type="term" value="F:nucleic acid binding"/>
    <property type="evidence" value="ECO:0007669"/>
    <property type="project" value="InterPro"/>
</dbReference>
<evidence type="ECO:0000313" key="3">
    <source>
        <dbReference type="Proteomes" id="UP000541610"/>
    </source>
</evidence>
<dbReference type="AlphaFoldDB" id="A0A7J6NCR0"/>
<name>A0A7J6NCR0_PEROL</name>
<dbReference type="PANTHER" id="PTHR37984">
    <property type="entry name" value="PROTEIN CBG26694"/>
    <property type="match status" value="1"/>
</dbReference>
<proteinExistence type="predicted"/>
<dbReference type="OrthoDB" id="3227343at2759"/>
<dbReference type="Proteomes" id="UP000541610">
    <property type="component" value="Unassembled WGS sequence"/>
</dbReference>
<dbReference type="GO" id="GO:0015074">
    <property type="term" value="P:DNA integration"/>
    <property type="evidence" value="ECO:0007669"/>
    <property type="project" value="InterPro"/>
</dbReference>
<gene>
    <name evidence="2" type="ORF">FOZ60_011724</name>
</gene>
<organism evidence="2 3">
    <name type="scientific">Perkinsus olseni</name>
    <name type="common">Perkinsus atlanticus</name>
    <dbReference type="NCBI Taxonomy" id="32597"/>
    <lineage>
        <taxon>Eukaryota</taxon>
        <taxon>Sar</taxon>
        <taxon>Alveolata</taxon>
        <taxon>Perkinsozoa</taxon>
        <taxon>Perkinsea</taxon>
        <taxon>Perkinsida</taxon>
        <taxon>Perkinsidae</taxon>
        <taxon>Perkinsus</taxon>
    </lineage>
</organism>